<name>A0A9Q3ZGG8_9GAMM</name>
<organism evidence="5 6">
    <name type="scientific">Alloalcanivorax xenomutans</name>
    <dbReference type="NCBI Taxonomy" id="1094342"/>
    <lineage>
        <taxon>Bacteria</taxon>
        <taxon>Pseudomonadati</taxon>
        <taxon>Pseudomonadota</taxon>
        <taxon>Gammaproteobacteria</taxon>
        <taxon>Oceanospirillales</taxon>
        <taxon>Alcanivoracaceae</taxon>
        <taxon>Alloalcanivorax</taxon>
    </lineage>
</organism>
<dbReference type="InterPro" id="IPR011009">
    <property type="entry name" value="Kinase-like_dom_sf"/>
</dbReference>
<sequence length="574" mass="65330">MWPATPRSPRLGWRENGPRRDYRTGREQARKEFHALMPPFARLFSVALVVCRYRLLSLLPAHPIRPLLVFLQYLVPTSWRGTGDLSEGERLRLALEELGPIFIKFGQLMATRRDLLPPDWTESLARLQDQVAPFDGGEARQKVQASLPKPFDQVFATFDERPLASASVAQVHPATLLDGREVVVKVLRPGVEMKVERDLRVMGFGARVLEKLWADSRYFHPVRVVRDYQSVIRGELDLEQEASNSETMRRHFLFSSLLHIPEVHLDVSSRQVMISDRIYGIPVNDIERIKAAGIDPRALAERGVEIFFAQVFRHNFFHADMHPGNIFVNPANPDLPQYMAVDCAIAGRLSRQDLNVLGRMVLAVMREDYPMLVDLVIRAGWSNAPIDRHRFEQEATQLLAPVRSASLEQLEFAPLILRLFDLAREYHIEAPVQYVLLMKTLVHIEGLGRSIYPQLDIWTVGRPLLEAWMMEEYGPTATLNKLRNRLPEWTAQLPEMPDLLRDALENLRDQPQRQRDLEFRLALNLRRNRRRALAGIGGVALGLLAGIDALLAGSGWAWPLVGAGAVLLAWSLRA</sequence>
<feature type="transmembrane region" description="Helical" evidence="3">
    <location>
        <begin position="556"/>
        <end position="572"/>
    </location>
</feature>
<feature type="region of interest" description="Disordered" evidence="2">
    <location>
        <begin position="1"/>
        <end position="25"/>
    </location>
</feature>
<dbReference type="SUPFAM" id="SSF56112">
    <property type="entry name" value="Protein kinase-like (PK-like)"/>
    <property type="match status" value="1"/>
</dbReference>
<dbReference type="AlphaFoldDB" id="A0A9Q3ZGG8"/>
<dbReference type="GO" id="GO:0006744">
    <property type="term" value="P:ubiquinone biosynthetic process"/>
    <property type="evidence" value="ECO:0007669"/>
    <property type="project" value="InterPro"/>
</dbReference>
<proteinExistence type="inferred from homology"/>
<keyword evidence="6" id="KW-1185">Reference proteome</keyword>
<reference evidence="5" key="1">
    <citation type="submission" date="2022-01" db="EMBL/GenBank/DDBJ databases">
        <authorList>
            <person name="Karlyshev A.V."/>
            <person name="Jaspars M."/>
        </authorList>
    </citation>
    <scope>NUCLEOTIDE SEQUENCE</scope>
    <source>
        <strain evidence="5">AGSA3-2</strain>
    </source>
</reference>
<dbReference type="InterPro" id="IPR050154">
    <property type="entry name" value="UbiB_kinase"/>
</dbReference>
<keyword evidence="3" id="KW-0812">Transmembrane</keyword>
<evidence type="ECO:0000259" key="4">
    <source>
        <dbReference type="Pfam" id="PF03109"/>
    </source>
</evidence>
<dbReference type="PANTHER" id="PTHR10566">
    <property type="entry name" value="CHAPERONE-ACTIVITY OF BC1 COMPLEX CABC1 -RELATED"/>
    <property type="match status" value="1"/>
</dbReference>
<feature type="compositionally biased region" description="Basic and acidic residues" evidence="2">
    <location>
        <begin position="12"/>
        <end position="25"/>
    </location>
</feature>
<gene>
    <name evidence="5" type="ORF">LZG35_12255</name>
</gene>
<keyword evidence="3" id="KW-1133">Transmembrane helix</keyword>
<dbReference type="CDD" id="cd13972">
    <property type="entry name" value="UbiB"/>
    <property type="match status" value="1"/>
</dbReference>
<evidence type="ECO:0000256" key="1">
    <source>
        <dbReference type="ARBA" id="ARBA00009670"/>
    </source>
</evidence>
<dbReference type="Pfam" id="PF03109">
    <property type="entry name" value="ABC1"/>
    <property type="match status" value="1"/>
</dbReference>
<dbReference type="EMBL" id="JAJVKT010000014">
    <property type="protein sequence ID" value="MCE7509414.1"/>
    <property type="molecule type" value="Genomic_DNA"/>
</dbReference>
<evidence type="ECO:0000256" key="3">
    <source>
        <dbReference type="SAM" id="Phobius"/>
    </source>
</evidence>
<dbReference type="InterPro" id="IPR045308">
    <property type="entry name" value="UbiB_bact"/>
</dbReference>
<comment type="similarity">
    <text evidence="1">Belongs to the protein kinase superfamily. ADCK protein kinase family.</text>
</comment>
<dbReference type="RefSeq" id="WP_233925880.1">
    <property type="nucleotide sequence ID" value="NZ_CP102389.1"/>
</dbReference>
<keyword evidence="3" id="KW-0472">Membrane</keyword>
<evidence type="ECO:0000313" key="6">
    <source>
        <dbReference type="Proteomes" id="UP001107961"/>
    </source>
</evidence>
<dbReference type="Proteomes" id="UP001107961">
    <property type="component" value="Unassembled WGS sequence"/>
</dbReference>
<dbReference type="InterPro" id="IPR004147">
    <property type="entry name" value="ABC1_dom"/>
</dbReference>
<evidence type="ECO:0000256" key="2">
    <source>
        <dbReference type="SAM" id="MobiDB-lite"/>
    </source>
</evidence>
<protein>
    <submittedName>
        <fullName evidence="5">AarF/UbiB family protein</fullName>
    </submittedName>
</protein>
<evidence type="ECO:0000313" key="5">
    <source>
        <dbReference type="EMBL" id="MCE7509414.1"/>
    </source>
</evidence>
<accession>A0A9Q3ZGG8</accession>
<dbReference type="PANTHER" id="PTHR10566:SF113">
    <property type="entry name" value="PROTEIN ACTIVITY OF BC1 COMPLEX KINASE 7, CHLOROPLASTIC"/>
    <property type="match status" value="1"/>
</dbReference>
<feature type="domain" description="ABC1 atypical kinase-like" evidence="4">
    <location>
        <begin position="126"/>
        <end position="372"/>
    </location>
</feature>
<comment type="caution">
    <text evidence="5">The sequence shown here is derived from an EMBL/GenBank/DDBJ whole genome shotgun (WGS) entry which is preliminary data.</text>
</comment>
<feature type="transmembrane region" description="Helical" evidence="3">
    <location>
        <begin position="532"/>
        <end position="550"/>
    </location>
</feature>